<keyword evidence="8 19" id="KW-0169">Cobalamin biosynthesis</keyword>
<keyword evidence="7 19" id="KW-1003">Cell membrane</keyword>
<comment type="catalytic activity">
    <reaction evidence="18 19">
        <text>alpha-ribazole 5'-phosphate + adenosylcob(III)inamide-GDP = adenosylcob(III)alamin 5'-phosphate + GMP + H(+)</text>
        <dbReference type="Rhea" id="RHEA:23560"/>
        <dbReference type="ChEBI" id="CHEBI:15378"/>
        <dbReference type="ChEBI" id="CHEBI:57918"/>
        <dbReference type="ChEBI" id="CHEBI:58115"/>
        <dbReference type="ChEBI" id="CHEBI:60487"/>
        <dbReference type="ChEBI" id="CHEBI:60493"/>
        <dbReference type="EC" id="2.7.8.26"/>
    </reaction>
</comment>
<dbReference type="AlphaFoldDB" id="L1MFK6"/>
<feature type="transmembrane region" description="Helical" evidence="19">
    <location>
        <begin position="74"/>
        <end position="93"/>
    </location>
</feature>
<keyword evidence="10 19" id="KW-0812">Transmembrane</keyword>
<dbReference type="PANTHER" id="PTHR34148:SF1">
    <property type="entry name" value="ADENOSYLCOBINAMIDE-GDP RIBAZOLETRANSFERASE"/>
    <property type="match status" value="1"/>
</dbReference>
<evidence type="ECO:0000256" key="13">
    <source>
        <dbReference type="ARBA" id="ARBA00023136"/>
    </source>
</evidence>
<sequence>MSGKAGFFDNESGNAHGFAPWEGINTAFSWLTILPFPGAATFDRTTGARAMAALPLVGVFLGVCTYALTMVADALSISPLLTAVLIVVLWETLTRMMHLDGLADVGDALGSFQSGEQAQKILADRYTGALGMGTVLLTLLTQVAAIHALLTTSALLTVAALPAIGRCAAMITCARGFTAFSPTGFGALVIGTIRWWWIGVWALMLAAALYYEVWILGITALVGTLLFNLLVATHFRRRFGGLNGDCIGASIELCTAFSAALVAVLL</sequence>
<dbReference type="Proteomes" id="UP000010445">
    <property type="component" value="Unassembled WGS sequence"/>
</dbReference>
<evidence type="ECO:0000256" key="15">
    <source>
        <dbReference type="ARBA" id="ARBA00032605"/>
    </source>
</evidence>
<comment type="pathway">
    <text evidence="3 19">Cofactor biosynthesis; adenosylcobalamin biosynthesis; adenosylcobalamin from cob(II)yrinate a,c-diamide: step 7/7.</text>
</comment>
<organism evidence="20 21">
    <name type="scientific">Corynebacterium durum F0235</name>
    <dbReference type="NCBI Taxonomy" id="1035195"/>
    <lineage>
        <taxon>Bacteria</taxon>
        <taxon>Bacillati</taxon>
        <taxon>Actinomycetota</taxon>
        <taxon>Actinomycetes</taxon>
        <taxon>Mycobacteriales</taxon>
        <taxon>Corynebacteriaceae</taxon>
        <taxon>Corynebacterium</taxon>
    </lineage>
</organism>
<keyword evidence="11 19" id="KW-0460">Magnesium</keyword>
<dbReference type="RefSeq" id="WP_006063942.1">
    <property type="nucleotide sequence ID" value="NZ_KB290831.1"/>
</dbReference>
<reference evidence="20 21" key="1">
    <citation type="submission" date="2012-05" db="EMBL/GenBank/DDBJ databases">
        <authorList>
            <person name="Weinstock G."/>
            <person name="Sodergren E."/>
            <person name="Lobos E.A."/>
            <person name="Fulton L."/>
            <person name="Fulton R."/>
            <person name="Courtney L."/>
            <person name="Fronick C."/>
            <person name="O'Laughlin M."/>
            <person name="Godfrey J."/>
            <person name="Wilson R.M."/>
            <person name="Miner T."/>
            <person name="Farmer C."/>
            <person name="Delehaunty K."/>
            <person name="Cordes M."/>
            <person name="Minx P."/>
            <person name="Tomlinson C."/>
            <person name="Chen J."/>
            <person name="Wollam A."/>
            <person name="Pepin K.H."/>
            <person name="Bhonagiri V."/>
            <person name="Zhang X."/>
            <person name="Suruliraj S."/>
            <person name="Warren W."/>
            <person name="Mitreva M."/>
            <person name="Mardis E.R."/>
            <person name="Wilson R.K."/>
        </authorList>
    </citation>
    <scope>NUCLEOTIDE SEQUENCE [LARGE SCALE GENOMIC DNA]</scope>
    <source>
        <strain evidence="20 21">F0235</strain>
    </source>
</reference>
<evidence type="ECO:0000256" key="14">
    <source>
        <dbReference type="ARBA" id="ARBA00025228"/>
    </source>
</evidence>
<protein>
    <recommendedName>
        <fullName evidence="6 19">Adenosylcobinamide-GDP ribazoletransferase</fullName>
        <ecNumber evidence="5 19">2.7.8.26</ecNumber>
    </recommendedName>
    <alternativeName>
        <fullName evidence="16 19">Cobalamin synthase</fullName>
    </alternativeName>
    <alternativeName>
        <fullName evidence="15 19">Cobalamin-5'-phosphate synthase</fullName>
    </alternativeName>
</protein>
<accession>L1MFK6</accession>
<dbReference type="InterPro" id="IPR003805">
    <property type="entry name" value="CobS"/>
</dbReference>
<evidence type="ECO:0000256" key="11">
    <source>
        <dbReference type="ARBA" id="ARBA00022842"/>
    </source>
</evidence>
<dbReference type="HOGENOM" id="CLU_057426_0_0_11"/>
<evidence type="ECO:0000256" key="10">
    <source>
        <dbReference type="ARBA" id="ARBA00022692"/>
    </source>
</evidence>
<name>L1MFK6_9CORY</name>
<evidence type="ECO:0000256" key="19">
    <source>
        <dbReference type="HAMAP-Rule" id="MF_00719"/>
    </source>
</evidence>
<evidence type="ECO:0000313" key="21">
    <source>
        <dbReference type="Proteomes" id="UP000010445"/>
    </source>
</evidence>
<dbReference type="GO" id="GO:0051073">
    <property type="term" value="F:adenosylcobinamide-GDP ribazoletransferase activity"/>
    <property type="evidence" value="ECO:0007669"/>
    <property type="project" value="UniProtKB-UniRule"/>
</dbReference>
<dbReference type="STRING" id="1035195.HMPREF9997_01713"/>
<evidence type="ECO:0000256" key="7">
    <source>
        <dbReference type="ARBA" id="ARBA00022475"/>
    </source>
</evidence>
<keyword evidence="13 19" id="KW-0472">Membrane</keyword>
<evidence type="ECO:0000256" key="4">
    <source>
        <dbReference type="ARBA" id="ARBA00010561"/>
    </source>
</evidence>
<comment type="similarity">
    <text evidence="4 19">Belongs to the CobS family.</text>
</comment>
<proteinExistence type="inferred from homology"/>
<comment type="function">
    <text evidence="14 19">Joins adenosylcobinamide-GDP and alpha-ribazole to generate adenosylcobalamin (Ado-cobalamin). Also synthesizes adenosylcobalamin 5'-phosphate from adenosylcobinamide-GDP and alpha-ribazole 5'-phosphate.</text>
</comment>
<keyword evidence="21" id="KW-1185">Reference proteome</keyword>
<evidence type="ECO:0000256" key="1">
    <source>
        <dbReference type="ARBA" id="ARBA00001946"/>
    </source>
</evidence>
<evidence type="ECO:0000256" key="3">
    <source>
        <dbReference type="ARBA" id="ARBA00004663"/>
    </source>
</evidence>
<evidence type="ECO:0000256" key="5">
    <source>
        <dbReference type="ARBA" id="ARBA00013200"/>
    </source>
</evidence>
<dbReference type="PATRIC" id="fig|1035195.3.peg.1548"/>
<evidence type="ECO:0000256" key="17">
    <source>
        <dbReference type="ARBA" id="ARBA00048623"/>
    </source>
</evidence>
<feature type="transmembrane region" description="Helical" evidence="19">
    <location>
        <begin position="213"/>
        <end position="235"/>
    </location>
</feature>
<evidence type="ECO:0000256" key="9">
    <source>
        <dbReference type="ARBA" id="ARBA00022679"/>
    </source>
</evidence>
<dbReference type="GO" id="GO:0008818">
    <property type="term" value="F:cobalamin 5'-phosphate synthase activity"/>
    <property type="evidence" value="ECO:0007669"/>
    <property type="project" value="UniProtKB-UniRule"/>
</dbReference>
<evidence type="ECO:0000256" key="12">
    <source>
        <dbReference type="ARBA" id="ARBA00022989"/>
    </source>
</evidence>
<dbReference type="Pfam" id="PF02654">
    <property type="entry name" value="CobS"/>
    <property type="match status" value="1"/>
</dbReference>
<evidence type="ECO:0000256" key="2">
    <source>
        <dbReference type="ARBA" id="ARBA00004651"/>
    </source>
</evidence>
<comment type="catalytic activity">
    <reaction evidence="17 19">
        <text>alpha-ribazole + adenosylcob(III)inamide-GDP = adenosylcob(III)alamin + GMP + H(+)</text>
        <dbReference type="Rhea" id="RHEA:16049"/>
        <dbReference type="ChEBI" id="CHEBI:10329"/>
        <dbReference type="ChEBI" id="CHEBI:15378"/>
        <dbReference type="ChEBI" id="CHEBI:18408"/>
        <dbReference type="ChEBI" id="CHEBI:58115"/>
        <dbReference type="ChEBI" id="CHEBI:60487"/>
        <dbReference type="EC" id="2.7.8.26"/>
    </reaction>
</comment>
<dbReference type="PANTHER" id="PTHR34148">
    <property type="entry name" value="ADENOSYLCOBINAMIDE-GDP RIBAZOLETRANSFERASE"/>
    <property type="match status" value="1"/>
</dbReference>
<dbReference type="NCBIfam" id="TIGR00317">
    <property type="entry name" value="cobS"/>
    <property type="match status" value="1"/>
</dbReference>
<evidence type="ECO:0000256" key="6">
    <source>
        <dbReference type="ARBA" id="ARBA00015850"/>
    </source>
</evidence>
<dbReference type="GO" id="GO:0009236">
    <property type="term" value="P:cobalamin biosynthetic process"/>
    <property type="evidence" value="ECO:0007669"/>
    <property type="project" value="UniProtKB-UniRule"/>
</dbReference>
<keyword evidence="12 19" id="KW-1133">Transmembrane helix</keyword>
<dbReference type="OrthoDB" id="9794223at2"/>
<dbReference type="EC" id="2.7.8.26" evidence="5 19"/>
<feature type="transmembrane region" description="Helical" evidence="19">
    <location>
        <begin position="50"/>
        <end position="68"/>
    </location>
</feature>
<feature type="transmembrane region" description="Helical" evidence="19">
    <location>
        <begin position="185"/>
        <end position="207"/>
    </location>
</feature>
<comment type="cofactor">
    <cofactor evidence="1 19">
        <name>Mg(2+)</name>
        <dbReference type="ChEBI" id="CHEBI:18420"/>
    </cofactor>
</comment>
<dbReference type="UniPathway" id="UPA00148">
    <property type="reaction ID" value="UER00238"/>
</dbReference>
<keyword evidence="9 19" id="KW-0808">Transferase</keyword>
<gene>
    <name evidence="19" type="primary">cobS</name>
    <name evidence="20" type="ORF">HMPREF9997_01713</name>
</gene>
<evidence type="ECO:0000256" key="8">
    <source>
        <dbReference type="ARBA" id="ARBA00022573"/>
    </source>
</evidence>
<dbReference type="GO" id="GO:0005886">
    <property type="term" value="C:plasma membrane"/>
    <property type="evidence" value="ECO:0007669"/>
    <property type="project" value="UniProtKB-SubCell"/>
</dbReference>
<dbReference type="EMBL" id="AMEM01000022">
    <property type="protein sequence ID" value="EKX89810.1"/>
    <property type="molecule type" value="Genomic_DNA"/>
</dbReference>
<evidence type="ECO:0000256" key="18">
    <source>
        <dbReference type="ARBA" id="ARBA00049504"/>
    </source>
</evidence>
<comment type="caution">
    <text evidence="20">The sequence shown here is derived from an EMBL/GenBank/DDBJ whole genome shotgun (WGS) entry which is preliminary data.</text>
</comment>
<evidence type="ECO:0000313" key="20">
    <source>
        <dbReference type="EMBL" id="EKX89810.1"/>
    </source>
</evidence>
<comment type="subcellular location">
    <subcellularLocation>
        <location evidence="2 19">Cell membrane</location>
        <topology evidence="2 19">Multi-pass membrane protein</topology>
    </subcellularLocation>
</comment>
<evidence type="ECO:0000256" key="16">
    <source>
        <dbReference type="ARBA" id="ARBA00032853"/>
    </source>
</evidence>
<dbReference type="eggNOG" id="COG0368">
    <property type="taxonomic scope" value="Bacteria"/>
</dbReference>
<dbReference type="HAMAP" id="MF_00719">
    <property type="entry name" value="CobS"/>
    <property type="match status" value="1"/>
</dbReference>